<comment type="function">
    <text evidence="7">Acts as a key negative regulator of ciliogenesis in collaboration with CCP110 by capping the mother centriole thereby preventing cilia formation. Required for recruitment of CCP110 to the centrosome.</text>
</comment>
<evidence type="ECO:0000256" key="8">
    <source>
        <dbReference type="ARBA" id="ARBA00068862"/>
    </source>
</evidence>
<keyword evidence="2" id="KW-0963">Cytoplasm</keyword>
<proteinExistence type="predicted"/>
<reference evidence="12 13" key="1">
    <citation type="submission" date="2019-09" db="EMBL/GenBank/DDBJ databases">
        <title>Bird 10,000 Genomes (B10K) Project - Family phase.</title>
        <authorList>
            <person name="Zhang G."/>
        </authorList>
    </citation>
    <scope>NUCLEOTIDE SEQUENCE [LARGE SCALE GENOMIC DNA]</scope>
    <source>
        <strain evidence="12">B10K-DU-002-24</strain>
        <tissue evidence="12">Muscle</tissue>
    </source>
</reference>
<comment type="subcellular location">
    <subcellularLocation>
        <location evidence="1">Cytoplasm</location>
        <location evidence="1">Cytoskeleton</location>
        <location evidence="1">Microtubule organizing center</location>
        <location evidence="1">Centrosome</location>
    </subcellularLocation>
</comment>
<dbReference type="PANTHER" id="PTHR45973:SF2">
    <property type="entry name" value="CENTROSOMAL PROTEIN OF 97 KDA"/>
    <property type="match status" value="1"/>
</dbReference>
<dbReference type="PROSITE" id="PS50096">
    <property type="entry name" value="IQ"/>
    <property type="match status" value="1"/>
</dbReference>
<evidence type="ECO:0000313" key="12">
    <source>
        <dbReference type="EMBL" id="NXO14433.1"/>
    </source>
</evidence>
<feature type="non-terminal residue" evidence="12">
    <location>
        <position position="1"/>
    </location>
</feature>
<feature type="region of interest" description="Disordered" evidence="11">
    <location>
        <begin position="472"/>
        <end position="506"/>
    </location>
</feature>
<evidence type="ECO:0000256" key="7">
    <source>
        <dbReference type="ARBA" id="ARBA00058656"/>
    </source>
</evidence>
<dbReference type="PROSITE" id="PS51450">
    <property type="entry name" value="LRR"/>
    <property type="match status" value="4"/>
</dbReference>
<keyword evidence="10" id="KW-0175">Coiled coil</keyword>
<dbReference type="GO" id="GO:0005813">
    <property type="term" value="C:centrosome"/>
    <property type="evidence" value="ECO:0007669"/>
    <property type="project" value="UniProtKB-SubCell"/>
</dbReference>
<feature type="coiled-coil region" evidence="10">
    <location>
        <begin position="572"/>
        <end position="604"/>
    </location>
</feature>
<evidence type="ECO:0000256" key="6">
    <source>
        <dbReference type="ARBA" id="ARBA00023212"/>
    </source>
</evidence>
<sequence length="772" mass="84550">GSVVNCSGQGLQKLSPTLPCDADTQTLILDKNQIIKLEHLEKCRNLMQLSVANNRLVRMMGVAKLTNLRVLNLPHNSIGYVEGLKDLVHLEWLNLAGNNLKVIEQINSCLSLQHLDLSDNNIAQISDLSKLTSLKTLLLHGNIITSLRTAPVCLPQSLTVLSLAENEIRDLNEVSFLASLCQLEQLSVMNNPCVMATSSVPGFDYRPYIVSWCLNLKVLDGYVISQKESLKAEWLYSQGKGRSYRPGQHVQLVQYLATVCPLISAYGLQTEEDAKLEKILSKQRLHQRQLMHENQNEEPQPPTSSAPSKTVPVAHEHSGLAQPSQIIPEKEPVIQRNSWVGPSANNDHSCAVKNTLPLERSFPKELHLEDVQTDEDKLNSSLLSSESTFMPVASGLSPVSPASDLKLHGLTLGQEDDDDTVIECVRDVNNRETTNKQEALPVMGEHPNRAAGSVETQENIREILQVPAPDPVTAGLAAKTGNSSGASEGQVLHSHPSTSLGAESGAKTLCPDQMTEERSGSLAVQGAAPADQGAAELQRMIEAATKLQASWRGFYTRNYHPRAKEVRNEIRLNRMQEHIICLTAEIEKLRKEREEDKMQRLVQEEAVKFLWNQVKSLQQWQLSVMQNLGGAGIPSTTTSCSSKPPIQSSTVEQETPPAVSSALLVPASEDDLQEKSSLQFPDSGFHSSAADQTHAGELSCSSDVEDGPGECGRSKESSSNEQDNGLIQQYLKSVQQLEEADEDTDCNEEMEGSCLQMAVSTESQDSSSDTIS</sequence>
<gene>
    <name evidence="12" type="primary">Cep97</name>
    <name evidence="12" type="ORF">ORIORI_R05178</name>
</gene>
<dbReference type="Proteomes" id="UP000534407">
    <property type="component" value="Unassembled WGS sequence"/>
</dbReference>
<feature type="region of interest" description="Disordered" evidence="11">
    <location>
        <begin position="670"/>
        <end position="772"/>
    </location>
</feature>
<accession>A0A7L1PQD1</accession>
<dbReference type="Gene3D" id="3.80.10.10">
    <property type="entry name" value="Ribonuclease Inhibitor"/>
    <property type="match status" value="2"/>
</dbReference>
<name>A0A7L1PQD1_ORIOR</name>
<evidence type="ECO:0000256" key="5">
    <source>
        <dbReference type="ARBA" id="ARBA00022794"/>
    </source>
</evidence>
<evidence type="ECO:0000256" key="2">
    <source>
        <dbReference type="ARBA" id="ARBA00022490"/>
    </source>
</evidence>
<dbReference type="InterPro" id="IPR001611">
    <property type="entry name" value="Leu-rich_rpt"/>
</dbReference>
<protein>
    <recommendedName>
        <fullName evidence="8">Centrosomal protein of 97 kDa</fullName>
    </recommendedName>
    <alternativeName>
        <fullName evidence="9">Leucine-rich repeat and IQ domain-containing protein 2</fullName>
    </alternativeName>
</protein>
<organism evidence="12 13">
    <name type="scientific">Oriolus oriolus</name>
    <name type="common">Eurasian golden oriole</name>
    <name type="synonym">Coracias oriolus</name>
    <dbReference type="NCBI Taxonomy" id="181099"/>
    <lineage>
        <taxon>Eukaryota</taxon>
        <taxon>Metazoa</taxon>
        <taxon>Chordata</taxon>
        <taxon>Craniata</taxon>
        <taxon>Vertebrata</taxon>
        <taxon>Euteleostomi</taxon>
        <taxon>Archelosauria</taxon>
        <taxon>Archosauria</taxon>
        <taxon>Dinosauria</taxon>
        <taxon>Saurischia</taxon>
        <taxon>Theropoda</taxon>
        <taxon>Coelurosauria</taxon>
        <taxon>Aves</taxon>
        <taxon>Neognathae</taxon>
        <taxon>Neoaves</taxon>
        <taxon>Telluraves</taxon>
        <taxon>Australaves</taxon>
        <taxon>Passeriformes</taxon>
        <taxon>Corvoidea</taxon>
        <taxon>Corvidae</taxon>
        <taxon>Oriolus</taxon>
    </lineage>
</organism>
<dbReference type="AlphaFoldDB" id="A0A7L1PQD1"/>
<feature type="non-terminal residue" evidence="12">
    <location>
        <position position="772"/>
    </location>
</feature>
<feature type="region of interest" description="Disordered" evidence="11">
    <location>
        <begin position="292"/>
        <end position="328"/>
    </location>
</feature>
<dbReference type="SMART" id="SM00365">
    <property type="entry name" value="LRR_SD22"/>
    <property type="match status" value="4"/>
</dbReference>
<keyword evidence="13" id="KW-1185">Reference proteome</keyword>
<dbReference type="PANTHER" id="PTHR45973">
    <property type="entry name" value="PROTEIN PHOSPHATASE 1 REGULATORY SUBUNIT SDS22-RELATED"/>
    <property type="match status" value="1"/>
</dbReference>
<dbReference type="InterPro" id="IPR050576">
    <property type="entry name" value="Cilia_flagella_integrity"/>
</dbReference>
<feature type="compositionally biased region" description="Polar residues" evidence="11">
    <location>
        <begin position="758"/>
        <end position="772"/>
    </location>
</feature>
<dbReference type="InterPro" id="IPR032675">
    <property type="entry name" value="LRR_dom_sf"/>
</dbReference>
<feature type="compositionally biased region" description="Polar residues" evidence="11">
    <location>
        <begin position="719"/>
        <end position="736"/>
    </location>
</feature>
<feature type="compositionally biased region" description="Acidic residues" evidence="11">
    <location>
        <begin position="738"/>
        <end position="751"/>
    </location>
</feature>
<keyword evidence="4" id="KW-0677">Repeat</keyword>
<dbReference type="SUPFAM" id="SSF52058">
    <property type="entry name" value="L domain-like"/>
    <property type="match status" value="1"/>
</dbReference>
<evidence type="ECO:0000256" key="1">
    <source>
        <dbReference type="ARBA" id="ARBA00004300"/>
    </source>
</evidence>
<dbReference type="EMBL" id="VXBT01009153">
    <property type="protein sequence ID" value="NXO14433.1"/>
    <property type="molecule type" value="Genomic_DNA"/>
</dbReference>
<feature type="region of interest" description="Disordered" evidence="11">
    <location>
        <begin position="634"/>
        <end position="658"/>
    </location>
</feature>
<feature type="compositionally biased region" description="Low complexity" evidence="11">
    <location>
        <begin position="634"/>
        <end position="645"/>
    </location>
</feature>
<evidence type="ECO:0000313" key="13">
    <source>
        <dbReference type="Proteomes" id="UP000534407"/>
    </source>
</evidence>
<evidence type="ECO:0000256" key="10">
    <source>
        <dbReference type="SAM" id="Coils"/>
    </source>
</evidence>
<keyword evidence="6" id="KW-0206">Cytoskeleton</keyword>
<evidence type="ECO:0000256" key="9">
    <source>
        <dbReference type="ARBA" id="ARBA00076677"/>
    </source>
</evidence>
<evidence type="ECO:0000256" key="11">
    <source>
        <dbReference type="SAM" id="MobiDB-lite"/>
    </source>
</evidence>
<dbReference type="GO" id="GO:1902018">
    <property type="term" value="P:negative regulation of cilium assembly"/>
    <property type="evidence" value="ECO:0007669"/>
    <property type="project" value="TreeGrafter"/>
</dbReference>
<dbReference type="GO" id="GO:0030030">
    <property type="term" value="P:cell projection organization"/>
    <property type="evidence" value="ECO:0007669"/>
    <property type="project" value="UniProtKB-KW"/>
</dbReference>
<keyword evidence="5" id="KW-0970">Cilium biogenesis/degradation</keyword>
<evidence type="ECO:0000256" key="3">
    <source>
        <dbReference type="ARBA" id="ARBA00022614"/>
    </source>
</evidence>
<dbReference type="FunFam" id="3.80.10.10:FF:000165">
    <property type="entry name" value="Centrosomal protein of 97 kDa"/>
    <property type="match status" value="1"/>
</dbReference>
<keyword evidence="3" id="KW-0433">Leucine-rich repeat</keyword>
<dbReference type="Pfam" id="PF14580">
    <property type="entry name" value="LRR_9"/>
    <property type="match status" value="1"/>
</dbReference>
<dbReference type="CDD" id="cd23767">
    <property type="entry name" value="IQCD"/>
    <property type="match status" value="1"/>
</dbReference>
<evidence type="ECO:0000256" key="4">
    <source>
        <dbReference type="ARBA" id="ARBA00022737"/>
    </source>
</evidence>
<feature type="compositionally biased region" description="Polar residues" evidence="11">
    <location>
        <begin position="675"/>
        <end position="691"/>
    </location>
</feature>
<comment type="caution">
    <text evidence="12">The sequence shown here is derived from an EMBL/GenBank/DDBJ whole genome shotgun (WGS) entry which is preliminary data.</text>
</comment>